<dbReference type="Proteomes" id="UP000198915">
    <property type="component" value="Unassembled WGS sequence"/>
</dbReference>
<evidence type="ECO:0000256" key="1">
    <source>
        <dbReference type="SAM" id="SignalP"/>
    </source>
</evidence>
<keyword evidence="1" id="KW-0732">Signal</keyword>
<organism evidence="3 4">
    <name type="scientific">Brevibacillus centrosporus</name>
    <dbReference type="NCBI Taxonomy" id="54910"/>
    <lineage>
        <taxon>Bacteria</taxon>
        <taxon>Bacillati</taxon>
        <taxon>Bacillota</taxon>
        <taxon>Bacilli</taxon>
        <taxon>Bacillales</taxon>
        <taxon>Paenibacillaceae</taxon>
        <taxon>Brevibacillus</taxon>
    </lineage>
</organism>
<evidence type="ECO:0000259" key="2">
    <source>
        <dbReference type="Pfam" id="PF07833"/>
    </source>
</evidence>
<evidence type="ECO:0000313" key="4">
    <source>
        <dbReference type="Proteomes" id="UP000198915"/>
    </source>
</evidence>
<name>A0A1I3SAH0_9BACL</name>
<sequence>MKGKIPVILALLVSMASPAAAATAVTSTAQITVEEEGRLIDTTSSPVIMHNNQPYVSLQLLAQSLGYDVKWDAKNATYHLSVTNAKYPLILNESAQFVSVEPKYSILTSLDSSRLLGGINLDFVYIIEKDLPREPVLVVEMLNKDQTVLASSTKLLKKTQGTYKDFILGDSIRLPYSVQTDREQVTKLMADDYTYRIKIK</sequence>
<protein>
    <submittedName>
        <fullName evidence="3">Copper amine oxidase N-terminal domain-containing protein</fullName>
    </submittedName>
</protein>
<dbReference type="SUPFAM" id="SSF55383">
    <property type="entry name" value="Copper amine oxidase, domain N"/>
    <property type="match status" value="1"/>
</dbReference>
<dbReference type="InterPro" id="IPR036582">
    <property type="entry name" value="Mao_N_sf"/>
</dbReference>
<reference evidence="4" key="1">
    <citation type="submission" date="2016-10" db="EMBL/GenBank/DDBJ databases">
        <authorList>
            <person name="Varghese N."/>
            <person name="Submissions S."/>
        </authorList>
    </citation>
    <scope>NUCLEOTIDE SEQUENCE [LARGE SCALE GENOMIC DNA]</scope>
    <source>
        <strain evidence="4">OK042</strain>
    </source>
</reference>
<feature type="domain" description="Copper amine oxidase-like N-terminal" evidence="2">
    <location>
        <begin position="37"/>
        <end position="81"/>
    </location>
</feature>
<dbReference type="AlphaFoldDB" id="A0A1I3SAH0"/>
<dbReference type="InterPro" id="IPR012854">
    <property type="entry name" value="Cu_amine_oxidase-like_N"/>
</dbReference>
<dbReference type="STRING" id="1884381.SAMN05518846_104102"/>
<dbReference type="Pfam" id="PF07833">
    <property type="entry name" value="Cu_amine_oxidN1"/>
    <property type="match status" value="1"/>
</dbReference>
<dbReference type="RefSeq" id="WP_092267584.1">
    <property type="nucleotide sequence ID" value="NZ_FORT01000004.1"/>
</dbReference>
<accession>A0A1I3SAH0</accession>
<evidence type="ECO:0000313" key="3">
    <source>
        <dbReference type="EMBL" id="SFJ55833.1"/>
    </source>
</evidence>
<keyword evidence="4" id="KW-1185">Reference proteome</keyword>
<feature type="chain" id="PRO_5011526989" evidence="1">
    <location>
        <begin position="22"/>
        <end position="200"/>
    </location>
</feature>
<proteinExistence type="predicted"/>
<feature type="signal peptide" evidence="1">
    <location>
        <begin position="1"/>
        <end position="21"/>
    </location>
</feature>
<dbReference type="EMBL" id="FORT01000004">
    <property type="protein sequence ID" value="SFJ55833.1"/>
    <property type="molecule type" value="Genomic_DNA"/>
</dbReference>
<gene>
    <name evidence="3" type="ORF">SAMN05518846_104102</name>
</gene>